<evidence type="ECO:0000256" key="1">
    <source>
        <dbReference type="ARBA" id="ARBA00004429"/>
    </source>
</evidence>
<comment type="function">
    <text evidence="9">Part of the tripartite ATP-independent periplasmic (TRAP) transport system.</text>
</comment>
<gene>
    <name evidence="11" type="ORF">A8139_17795</name>
</gene>
<dbReference type="OrthoDB" id="9795655at2"/>
<dbReference type="Pfam" id="PF04290">
    <property type="entry name" value="DctQ"/>
    <property type="match status" value="1"/>
</dbReference>
<feature type="transmembrane region" description="Helical" evidence="9">
    <location>
        <begin position="91"/>
        <end position="117"/>
    </location>
</feature>
<keyword evidence="7 9" id="KW-0472">Membrane</keyword>
<evidence type="ECO:0000256" key="4">
    <source>
        <dbReference type="ARBA" id="ARBA00022519"/>
    </source>
</evidence>
<evidence type="ECO:0000256" key="2">
    <source>
        <dbReference type="ARBA" id="ARBA00022448"/>
    </source>
</evidence>
<evidence type="ECO:0000256" key="5">
    <source>
        <dbReference type="ARBA" id="ARBA00022692"/>
    </source>
</evidence>
<reference evidence="11 12" key="1">
    <citation type="submission" date="2016-06" db="EMBL/GenBank/DDBJ databases">
        <title>The sequenced genome of the ice-adhering bacterium Marinomonas primoryensis, from Antarctica.</title>
        <authorList>
            <person name="Graham L."/>
            <person name="Vance T.D.R."/>
            <person name="Davies P.L."/>
        </authorList>
    </citation>
    <scope>NUCLEOTIDE SEQUENCE [LARGE SCALE GENOMIC DNA]</scope>
    <source>
        <strain evidence="11 12">AceL</strain>
    </source>
</reference>
<dbReference type="RefSeq" id="WP_112140223.1">
    <property type="nucleotide sequence ID" value="NZ_CP016181.1"/>
</dbReference>
<dbReference type="GO" id="GO:0005886">
    <property type="term" value="C:plasma membrane"/>
    <property type="evidence" value="ECO:0007669"/>
    <property type="project" value="UniProtKB-SubCell"/>
</dbReference>
<feature type="transmembrane region" description="Helical" evidence="9">
    <location>
        <begin position="21"/>
        <end position="41"/>
    </location>
</feature>
<keyword evidence="4 9" id="KW-0997">Cell inner membrane</keyword>
<comment type="subunit">
    <text evidence="9">The complex comprises the extracytoplasmic solute receptor protein and the two transmembrane proteins.</text>
</comment>
<evidence type="ECO:0000256" key="8">
    <source>
        <dbReference type="ARBA" id="ARBA00038436"/>
    </source>
</evidence>
<evidence type="ECO:0000256" key="7">
    <source>
        <dbReference type="ARBA" id="ARBA00023136"/>
    </source>
</evidence>
<dbReference type="EMBL" id="CP016181">
    <property type="protein sequence ID" value="AWY01611.1"/>
    <property type="molecule type" value="Genomic_DNA"/>
</dbReference>
<protein>
    <recommendedName>
        <fullName evidence="9">TRAP transporter small permease protein</fullName>
    </recommendedName>
</protein>
<dbReference type="InterPro" id="IPR007387">
    <property type="entry name" value="TRAP_DctQ"/>
</dbReference>
<keyword evidence="5 9" id="KW-0812">Transmembrane</keyword>
<feature type="transmembrane region" description="Helical" evidence="9">
    <location>
        <begin position="53"/>
        <end position="70"/>
    </location>
</feature>
<feature type="domain" description="Tripartite ATP-independent periplasmic transporters DctQ component" evidence="10">
    <location>
        <begin position="29"/>
        <end position="160"/>
    </location>
</feature>
<evidence type="ECO:0000256" key="9">
    <source>
        <dbReference type="RuleBase" id="RU369079"/>
    </source>
</evidence>
<dbReference type="InterPro" id="IPR055348">
    <property type="entry name" value="DctQ"/>
</dbReference>
<accession>A0A2Z4PVL4</accession>
<dbReference type="AlphaFoldDB" id="A0A2Z4PVL4"/>
<evidence type="ECO:0000313" key="11">
    <source>
        <dbReference type="EMBL" id="AWY01611.1"/>
    </source>
</evidence>
<proteinExistence type="inferred from homology"/>
<organism evidence="11 12">
    <name type="scientific">Marinomonas primoryensis</name>
    <dbReference type="NCBI Taxonomy" id="178399"/>
    <lineage>
        <taxon>Bacteria</taxon>
        <taxon>Pseudomonadati</taxon>
        <taxon>Pseudomonadota</taxon>
        <taxon>Gammaproteobacteria</taxon>
        <taxon>Oceanospirillales</taxon>
        <taxon>Oceanospirillaceae</taxon>
        <taxon>Marinomonas</taxon>
    </lineage>
</organism>
<comment type="similarity">
    <text evidence="8 9">Belongs to the TRAP transporter small permease family.</text>
</comment>
<dbReference type="PANTHER" id="PTHR35011">
    <property type="entry name" value="2,3-DIKETO-L-GULONATE TRAP TRANSPORTER SMALL PERMEASE PROTEIN YIAM"/>
    <property type="match status" value="1"/>
</dbReference>
<dbReference type="PANTHER" id="PTHR35011:SF4">
    <property type="entry name" value="SLL1102 PROTEIN"/>
    <property type="match status" value="1"/>
</dbReference>
<comment type="subcellular location">
    <subcellularLocation>
        <location evidence="1 9">Cell inner membrane</location>
        <topology evidence="1 9">Multi-pass membrane protein</topology>
    </subcellularLocation>
</comment>
<dbReference type="Proteomes" id="UP000249898">
    <property type="component" value="Chromosome"/>
</dbReference>
<evidence type="ECO:0000313" key="12">
    <source>
        <dbReference type="Proteomes" id="UP000249898"/>
    </source>
</evidence>
<sequence length="173" mass="19315">MPLLEIVTTKIDRLSIFIGKAGSLALPVLIVVILANVFLRYVFNLGLVELEEVQWHLNAIVVMSCLAYSYQANEHVRADVFHNTFSPRKKAWVEILGVLFLLFPYTGLVGWHAWSIASYSWTLREGSPMPSGLPARYLIKGVMALGLSLLTLQGFAVLTRNALTLVTLSRKEN</sequence>
<keyword evidence="6 9" id="KW-1133">Transmembrane helix</keyword>
<evidence type="ECO:0000256" key="6">
    <source>
        <dbReference type="ARBA" id="ARBA00022989"/>
    </source>
</evidence>
<keyword evidence="2 9" id="KW-0813">Transport</keyword>
<name>A0A2Z4PVL4_9GAMM</name>
<feature type="transmembrane region" description="Helical" evidence="9">
    <location>
        <begin position="137"/>
        <end position="158"/>
    </location>
</feature>
<keyword evidence="3" id="KW-1003">Cell membrane</keyword>
<evidence type="ECO:0000259" key="10">
    <source>
        <dbReference type="Pfam" id="PF04290"/>
    </source>
</evidence>
<evidence type="ECO:0000256" key="3">
    <source>
        <dbReference type="ARBA" id="ARBA00022475"/>
    </source>
</evidence>
<dbReference type="GO" id="GO:0022857">
    <property type="term" value="F:transmembrane transporter activity"/>
    <property type="evidence" value="ECO:0007669"/>
    <property type="project" value="UniProtKB-UniRule"/>
</dbReference>